<dbReference type="GO" id="GO:0006825">
    <property type="term" value="P:copper ion transport"/>
    <property type="evidence" value="ECO:0007669"/>
    <property type="project" value="InterPro"/>
</dbReference>
<dbReference type="Pfam" id="PF04234">
    <property type="entry name" value="CopC"/>
    <property type="match status" value="1"/>
</dbReference>
<dbReference type="Gene3D" id="2.60.40.1220">
    <property type="match status" value="1"/>
</dbReference>
<feature type="transmembrane region" description="Helical" evidence="6">
    <location>
        <begin position="20"/>
        <end position="46"/>
    </location>
</feature>
<keyword evidence="6" id="KW-0472">Membrane</keyword>
<feature type="region of interest" description="Disordered" evidence="5">
    <location>
        <begin position="82"/>
        <end position="101"/>
    </location>
</feature>
<dbReference type="AlphaFoldDB" id="A0A3G8M4B7"/>
<dbReference type="EMBL" id="CP034086">
    <property type="protein sequence ID" value="AZG76781.1"/>
    <property type="molecule type" value="Genomic_DNA"/>
</dbReference>
<dbReference type="PANTHER" id="PTHR34820:SF4">
    <property type="entry name" value="INNER MEMBRANE PROTEIN YEBZ"/>
    <property type="match status" value="1"/>
</dbReference>
<keyword evidence="3" id="KW-0732">Signal</keyword>
<reference evidence="8 9" key="1">
    <citation type="submission" date="2018-11" db="EMBL/GenBank/DDBJ databases">
        <title>Genome squencing of methanotrophic bacteria isolated from alkaline groundwater in Korea.</title>
        <authorList>
            <person name="Nguyen L.N."/>
        </authorList>
    </citation>
    <scope>NUCLEOTIDE SEQUENCE [LARGE SCALE GENOMIC DNA]</scope>
    <source>
        <strain evidence="8 9">GW6</strain>
    </source>
</reference>
<dbReference type="GO" id="GO:0030313">
    <property type="term" value="C:cell envelope"/>
    <property type="evidence" value="ECO:0007669"/>
    <property type="project" value="UniProtKB-SubCell"/>
</dbReference>
<dbReference type="GO" id="GO:0046688">
    <property type="term" value="P:response to copper ion"/>
    <property type="evidence" value="ECO:0007669"/>
    <property type="project" value="InterPro"/>
</dbReference>
<keyword evidence="4" id="KW-0186">Copper</keyword>
<evidence type="ECO:0000313" key="9">
    <source>
        <dbReference type="Proteomes" id="UP000273982"/>
    </source>
</evidence>
<gene>
    <name evidence="8" type="ORF">EHO51_08590</name>
</gene>
<comment type="subcellular location">
    <subcellularLocation>
        <location evidence="1">Cell envelope</location>
    </subcellularLocation>
</comment>
<evidence type="ECO:0000256" key="6">
    <source>
        <dbReference type="SAM" id="Phobius"/>
    </source>
</evidence>
<keyword evidence="6" id="KW-1133">Transmembrane helix</keyword>
<dbReference type="SUPFAM" id="SSF81296">
    <property type="entry name" value="E set domains"/>
    <property type="match status" value="1"/>
</dbReference>
<name>A0A3G8M4B7_9HYPH</name>
<dbReference type="InterPro" id="IPR014755">
    <property type="entry name" value="Cu-Rt/internalin_Ig-like"/>
</dbReference>
<sequence>MTNADRTSPARARRQGGFGFSGAAGAFAIVIVAAFGTTSALAHSFLVDATPSSKEHVAAPPKTIKLRFGGGVEPPYSKITIETPDGKVLGQGNSAVPDKPRELSASAPELAPGKYIVRYRVLSTDGHIVEGNYEFTVDAK</sequence>
<accession>A0A3G8M4B7</accession>
<evidence type="ECO:0000256" key="1">
    <source>
        <dbReference type="ARBA" id="ARBA00004196"/>
    </source>
</evidence>
<evidence type="ECO:0000259" key="7">
    <source>
        <dbReference type="Pfam" id="PF04234"/>
    </source>
</evidence>
<keyword evidence="2" id="KW-0479">Metal-binding</keyword>
<dbReference type="InterPro" id="IPR032694">
    <property type="entry name" value="CopC/D"/>
</dbReference>
<dbReference type="GO" id="GO:0005886">
    <property type="term" value="C:plasma membrane"/>
    <property type="evidence" value="ECO:0007669"/>
    <property type="project" value="TreeGrafter"/>
</dbReference>
<evidence type="ECO:0000256" key="2">
    <source>
        <dbReference type="ARBA" id="ARBA00022723"/>
    </source>
</evidence>
<organism evidence="8 9">
    <name type="scientific">Methylocystis rosea</name>
    <dbReference type="NCBI Taxonomy" id="173366"/>
    <lineage>
        <taxon>Bacteria</taxon>
        <taxon>Pseudomonadati</taxon>
        <taxon>Pseudomonadota</taxon>
        <taxon>Alphaproteobacteria</taxon>
        <taxon>Hyphomicrobiales</taxon>
        <taxon>Methylocystaceae</taxon>
        <taxon>Methylocystis</taxon>
    </lineage>
</organism>
<dbReference type="GO" id="GO:0042597">
    <property type="term" value="C:periplasmic space"/>
    <property type="evidence" value="ECO:0007669"/>
    <property type="project" value="InterPro"/>
</dbReference>
<evidence type="ECO:0000313" key="8">
    <source>
        <dbReference type="EMBL" id="AZG76781.1"/>
    </source>
</evidence>
<dbReference type="KEGG" id="mros:EHO51_08590"/>
<evidence type="ECO:0000256" key="5">
    <source>
        <dbReference type="SAM" id="MobiDB-lite"/>
    </source>
</evidence>
<dbReference type="RefSeq" id="WP_124738537.1">
    <property type="nucleotide sequence ID" value="NZ_CP034086.1"/>
</dbReference>
<keyword evidence="6" id="KW-0812">Transmembrane</keyword>
<dbReference type="GO" id="GO:0005507">
    <property type="term" value="F:copper ion binding"/>
    <property type="evidence" value="ECO:0007669"/>
    <property type="project" value="InterPro"/>
</dbReference>
<dbReference type="Proteomes" id="UP000273982">
    <property type="component" value="Chromosome"/>
</dbReference>
<protein>
    <submittedName>
        <fullName evidence="8">Copper resistance protein CopC</fullName>
    </submittedName>
</protein>
<feature type="domain" description="CopC" evidence="7">
    <location>
        <begin position="43"/>
        <end position="137"/>
    </location>
</feature>
<dbReference type="InterPro" id="IPR014756">
    <property type="entry name" value="Ig_E-set"/>
</dbReference>
<evidence type="ECO:0000256" key="4">
    <source>
        <dbReference type="ARBA" id="ARBA00023008"/>
    </source>
</evidence>
<dbReference type="InterPro" id="IPR007348">
    <property type="entry name" value="CopC_dom"/>
</dbReference>
<dbReference type="PANTHER" id="PTHR34820">
    <property type="entry name" value="INNER MEMBRANE PROTEIN YEBZ"/>
    <property type="match status" value="1"/>
</dbReference>
<evidence type="ECO:0000256" key="3">
    <source>
        <dbReference type="ARBA" id="ARBA00022729"/>
    </source>
</evidence>
<proteinExistence type="predicted"/>